<keyword evidence="1" id="KW-0689">Ribosomal protein</keyword>
<protein>
    <submittedName>
        <fullName evidence="1">Ribosomal protein S14</fullName>
    </submittedName>
</protein>
<gene>
    <name evidence="1" type="ORF">IE077_003760</name>
</gene>
<organism evidence="1 2">
    <name type="scientific">Cardiosporidium cionae</name>
    <dbReference type="NCBI Taxonomy" id="476202"/>
    <lineage>
        <taxon>Eukaryota</taxon>
        <taxon>Sar</taxon>
        <taxon>Alveolata</taxon>
        <taxon>Apicomplexa</taxon>
        <taxon>Aconoidasida</taxon>
        <taxon>Nephromycida</taxon>
        <taxon>Cardiosporidium</taxon>
    </lineage>
</organism>
<comment type="caution">
    <text evidence="1">The sequence shown here is derived from an EMBL/GenBank/DDBJ whole genome shotgun (WGS) entry which is preliminary data.</text>
</comment>
<accession>A0ABQ7J7K7</accession>
<keyword evidence="2" id="KW-1185">Reference proteome</keyword>
<dbReference type="Proteomes" id="UP000823046">
    <property type="component" value="Unassembled WGS sequence"/>
</dbReference>
<name>A0ABQ7J7K7_9APIC</name>
<sequence length="112" mass="13120">MSARNPGPYLNQIPIGFPSFNNKCRRDWLVRQAFLASEVPSRVYKNAFETLGFKGRILINNKIGISKIRMRCIQSGYGRGIYRYTRMSRMPMLQVMREGWLEKYGFNSSKCR</sequence>
<dbReference type="GO" id="GO:0005840">
    <property type="term" value="C:ribosome"/>
    <property type="evidence" value="ECO:0007669"/>
    <property type="project" value="UniProtKB-KW"/>
</dbReference>
<evidence type="ECO:0000313" key="2">
    <source>
        <dbReference type="Proteomes" id="UP000823046"/>
    </source>
</evidence>
<evidence type="ECO:0000313" key="1">
    <source>
        <dbReference type="EMBL" id="KAF8819964.1"/>
    </source>
</evidence>
<proteinExistence type="predicted"/>
<keyword evidence="1" id="KW-0687">Ribonucleoprotein</keyword>
<dbReference type="EMBL" id="JADAQX010000534">
    <property type="protein sequence ID" value="KAF8819964.1"/>
    <property type="molecule type" value="Genomic_DNA"/>
</dbReference>
<reference evidence="1 2" key="1">
    <citation type="journal article" date="2020" name="bioRxiv">
        <title>Metabolic contributions of an alphaproteobacterial endosymbiont in the apicomplexan Cardiosporidium cionae.</title>
        <authorList>
            <person name="Hunter E.S."/>
            <person name="Paight C.J."/>
            <person name="Lane C.E."/>
        </authorList>
    </citation>
    <scope>NUCLEOTIDE SEQUENCE [LARGE SCALE GENOMIC DNA]</scope>
    <source>
        <strain evidence="1">ESH_2018</strain>
    </source>
</reference>